<comment type="similarity">
    <text evidence="1 5">Belongs to the 5-formyltetrahydrofolate cyclo-ligase family.</text>
</comment>
<dbReference type="STRING" id="545697.HMPREF0216_00718"/>
<keyword evidence="5" id="KW-0479">Metal-binding</keyword>
<proteinExistence type="inferred from homology"/>
<keyword evidence="3 4" id="KW-0067">ATP-binding</keyword>
<keyword evidence="5" id="KW-0460">Magnesium</keyword>
<dbReference type="eggNOG" id="COG0212">
    <property type="taxonomic scope" value="Bacteria"/>
</dbReference>
<sequence length="192" mass="22373">MIEFMDKNILRREAINKRNELSLEIKSKYDNLILKKVIDSDIYKNSESIFIYVSFGSEVDTKEIINYALMDNKKIYVPKTDKSKKEMKAIRIHSLDKMIVDKWGILEPIDVDKNKFGEKFDLIIMPGVVFDRSGNRIGYGGGYYDKYISAIKCKSVKLALAYDFQVINKIESEEHDINVDCIITNDKFIYIK</sequence>
<accession>L1QLC4</accession>
<dbReference type="RefSeq" id="WP_005211080.1">
    <property type="nucleotide sequence ID" value="NZ_KB291615.1"/>
</dbReference>
<dbReference type="PANTHER" id="PTHR23407">
    <property type="entry name" value="ATPASE INHIBITOR/5-FORMYLTETRAHYDROFOLATE CYCLO-LIGASE"/>
    <property type="match status" value="1"/>
</dbReference>
<keyword evidence="7" id="KW-1185">Reference proteome</keyword>
<dbReference type="NCBIfam" id="TIGR02727">
    <property type="entry name" value="MTHFS_bact"/>
    <property type="match status" value="1"/>
</dbReference>
<dbReference type="AlphaFoldDB" id="L1QLC4"/>
<dbReference type="GO" id="GO:0030272">
    <property type="term" value="F:5-formyltetrahydrofolate cyclo-ligase activity"/>
    <property type="evidence" value="ECO:0007669"/>
    <property type="project" value="UniProtKB-EC"/>
</dbReference>
<dbReference type="PATRIC" id="fig|545697.3.peg.705"/>
<evidence type="ECO:0000256" key="2">
    <source>
        <dbReference type="ARBA" id="ARBA00022741"/>
    </source>
</evidence>
<dbReference type="EMBL" id="AMEZ01000023">
    <property type="protein sequence ID" value="EKY28520.1"/>
    <property type="molecule type" value="Genomic_DNA"/>
</dbReference>
<feature type="binding site" evidence="4">
    <location>
        <position position="58"/>
    </location>
    <ligand>
        <name>substrate</name>
    </ligand>
</feature>
<comment type="cofactor">
    <cofactor evidence="5">
        <name>Mg(2+)</name>
        <dbReference type="ChEBI" id="CHEBI:18420"/>
    </cofactor>
</comment>
<dbReference type="Proteomes" id="UP000010420">
    <property type="component" value="Unassembled WGS sequence"/>
</dbReference>
<dbReference type="Gene3D" id="3.40.50.10420">
    <property type="entry name" value="NagB/RpiA/CoA transferase-like"/>
    <property type="match status" value="1"/>
</dbReference>
<dbReference type="SUPFAM" id="SSF100950">
    <property type="entry name" value="NagB/RpiA/CoA transferase-like"/>
    <property type="match status" value="1"/>
</dbReference>
<dbReference type="GO" id="GO:0005524">
    <property type="term" value="F:ATP binding"/>
    <property type="evidence" value="ECO:0007669"/>
    <property type="project" value="UniProtKB-KW"/>
</dbReference>
<feature type="binding site" evidence="4">
    <location>
        <begin position="136"/>
        <end position="144"/>
    </location>
    <ligand>
        <name>ATP</name>
        <dbReference type="ChEBI" id="CHEBI:30616"/>
    </ligand>
</feature>
<feature type="binding site" evidence="4">
    <location>
        <position position="53"/>
    </location>
    <ligand>
        <name>substrate</name>
    </ligand>
</feature>
<evidence type="ECO:0000256" key="3">
    <source>
        <dbReference type="ARBA" id="ARBA00022840"/>
    </source>
</evidence>
<dbReference type="PANTHER" id="PTHR23407:SF1">
    <property type="entry name" value="5-FORMYLTETRAHYDROFOLATE CYCLO-LIGASE"/>
    <property type="match status" value="1"/>
</dbReference>
<evidence type="ECO:0000256" key="1">
    <source>
        <dbReference type="ARBA" id="ARBA00010638"/>
    </source>
</evidence>
<dbReference type="EC" id="6.3.3.2" evidence="5"/>
<dbReference type="InterPro" id="IPR037171">
    <property type="entry name" value="NagB/RpiA_transferase-like"/>
</dbReference>
<dbReference type="GO" id="GO:0009396">
    <property type="term" value="P:folic acid-containing compound biosynthetic process"/>
    <property type="evidence" value="ECO:0007669"/>
    <property type="project" value="TreeGrafter"/>
</dbReference>
<dbReference type="PIRSF" id="PIRSF006806">
    <property type="entry name" value="FTHF_cligase"/>
    <property type="match status" value="1"/>
</dbReference>
<dbReference type="GO" id="GO:0046872">
    <property type="term" value="F:metal ion binding"/>
    <property type="evidence" value="ECO:0007669"/>
    <property type="project" value="UniProtKB-KW"/>
</dbReference>
<evidence type="ECO:0000313" key="6">
    <source>
        <dbReference type="EMBL" id="EKY28520.1"/>
    </source>
</evidence>
<evidence type="ECO:0000313" key="7">
    <source>
        <dbReference type="Proteomes" id="UP000010420"/>
    </source>
</evidence>
<organism evidence="6 7">
    <name type="scientific">Clostridium celatum DSM 1785</name>
    <dbReference type="NCBI Taxonomy" id="545697"/>
    <lineage>
        <taxon>Bacteria</taxon>
        <taxon>Bacillati</taxon>
        <taxon>Bacillota</taxon>
        <taxon>Clostridia</taxon>
        <taxon>Eubacteriales</taxon>
        <taxon>Clostridiaceae</taxon>
        <taxon>Clostridium</taxon>
    </lineage>
</organism>
<comment type="caution">
    <text evidence="6">The sequence shown here is derived from an EMBL/GenBank/DDBJ whole genome shotgun (WGS) entry which is preliminary data.</text>
</comment>
<name>L1QLC4_9CLOT</name>
<feature type="binding site" evidence="4">
    <location>
        <begin position="7"/>
        <end position="11"/>
    </location>
    <ligand>
        <name>ATP</name>
        <dbReference type="ChEBI" id="CHEBI:30616"/>
    </ligand>
</feature>
<dbReference type="HOGENOM" id="CLU_066245_3_0_9"/>
<evidence type="ECO:0000256" key="4">
    <source>
        <dbReference type="PIRSR" id="PIRSR006806-1"/>
    </source>
</evidence>
<evidence type="ECO:0000256" key="5">
    <source>
        <dbReference type="RuleBase" id="RU361279"/>
    </source>
</evidence>
<dbReference type="Pfam" id="PF01812">
    <property type="entry name" value="5-FTHF_cyc-lig"/>
    <property type="match status" value="1"/>
</dbReference>
<dbReference type="GO" id="GO:0035999">
    <property type="term" value="P:tetrahydrofolate interconversion"/>
    <property type="evidence" value="ECO:0007669"/>
    <property type="project" value="TreeGrafter"/>
</dbReference>
<comment type="catalytic activity">
    <reaction evidence="5">
        <text>(6S)-5-formyl-5,6,7,8-tetrahydrofolate + ATP = (6R)-5,10-methenyltetrahydrofolate + ADP + phosphate</text>
        <dbReference type="Rhea" id="RHEA:10488"/>
        <dbReference type="ChEBI" id="CHEBI:30616"/>
        <dbReference type="ChEBI" id="CHEBI:43474"/>
        <dbReference type="ChEBI" id="CHEBI:57455"/>
        <dbReference type="ChEBI" id="CHEBI:57457"/>
        <dbReference type="ChEBI" id="CHEBI:456216"/>
        <dbReference type="EC" id="6.3.3.2"/>
    </reaction>
</comment>
<keyword evidence="2 4" id="KW-0547">Nucleotide-binding</keyword>
<gene>
    <name evidence="6" type="ORF">HMPREF0216_00718</name>
</gene>
<dbReference type="InterPro" id="IPR024185">
    <property type="entry name" value="FTHF_cligase-like_sf"/>
</dbReference>
<keyword evidence="6" id="KW-0436">Ligase</keyword>
<reference evidence="6 7" key="1">
    <citation type="submission" date="2012-05" db="EMBL/GenBank/DDBJ databases">
        <authorList>
            <person name="Weinstock G."/>
            <person name="Sodergren E."/>
            <person name="Lobos E.A."/>
            <person name="Fulton L."/>
            <person name="Fulton R."/>
            <person name="Courtney L."/>
            <person name="Fronick C."/>
            <person name="O'Laughlin M."/>
            <person name="Godfrey J."/>
            <person name="Wilson R.M."/>
            <person name="Miner T."/>
            <person name="Farmer C."/>
            <person name="Delehaunty K."/>
            <person name="Cordes M."/>
            <person name="Minx P."/>
            <person name="Tomlinson C."/>
            <person name="Chen J."/>
            <person name="Wollam A."/>
            <person name="Pepin K.H."/>
            <person name="Bhonagiri V."/>
            <person name="Zhang X."/>
            <person name="Suruliraj S."/>
            <person name="Warren W."/>
            <person name="Mitreva M."/>
            <person name="Mardis E.R."/>
            <person name="Wilson R.K."/>
        </authorList>
    </citation>
    <scope>NUCLEOTIDE SEQUENCE [LARGE SCALE GENOMIC DNA]</scope>
    <source>
        <strain evidence="6 7">DSM 1785</strain>
    </source>
</reference>
<protein>
    <recommendedName>
        <fullName evidence="5">5-formyltetrahydrofolate cyclo-ligase</fullName>
        <ecNumber evidence="5">6.3.3.2</ecNumber>
    </recommendedName>
</protein>
<dbReference type="InterPro" id="IPR002698">
    <property type="entry name" value="FTHF_cligase"/>
</dbReference>